<accession>A0A6H1ZSP4</accession>
<sequence>MGDDFWTAVRISVLEGELTAALGRADQAEAERDDTKRRLCAEMALRLQGGAVPHATPHSVAHGQFGLVEADRLFPRQAQEGGE</sequence>
<dbReference type="EMBL" id="MT144227">
    <property type="protein sequence ID" value="QJA50956.1"/>
    <property type="molecule type" value="Genomic_DNA"/>
</dbReference>
<keyword evidence="1" id="KW-0175">Coiled coil</keyword>
<name>A0A6H1ZSP4_9ZZZZ</name>
<organism evidence="2">
    <name type="scientific">viral metagenome</name>
    <dbReference type="NCBI Taxonomy" id="1070528"/>
    <lineage>
        <taxon>unclassified sequences</taxon>
        <taxon>metagenomes</taxon>
        <taxon>organismal metagenomes</taxon>
    </lineage>
</organism>
<protein>
    <submittedName>
        <fullName evidence="2">Uncharacterized protein</fullName>
    </submittedName>
</protein>
<dbReference type="AlphaFoldDB" id="A0A6H1ZSP4"/>
<gene>
    <name evidence="2" type="ORF">TM448A01929_0010</name>
</gene>
<feature type="coiled-coil region" evidence="1">
    <location>
        <begin position="11"/>
        <end position="38"/>
    </location>
</feature>
<proteinExistence type="predicted"/>
<reference evidence="2" key="1">
    <citation type="submission" date="2020-03" db="EMBL/GenBank/DDBJ databases">
        <title>The deep terrestrial virosphere.</title>
        <authorList>
            <person name="Holmfeldt K."/>
            <person name="Nilsson E."/>
            <person name="Simone D."/>
            <person name="Lopez-Fernandez M."/>
            <person name="Wu X."/>
            <person name="de Brujin I."/>
            <person name="Lundin D."/>
            <person name="Andersson A."/>
            <person name="Bertilsson S."/>
            <person name="Dopson M."/>
        </authorList>
    </citation>
    <scope>NUCLEOTIDE SEQUENCE</scope>
    <source>
        <strain evidence="2">TM448A01929</strain>
    </source>
</reference>
<evidence type="ECO:0000313" key="2">
    <source>
        <dbReference type="EMBL" id="QJA50956.1"/>
    </source>
</evidence>
<evidence type="ECO:0000256" key="1">
    <source>
        <dbReference type="SAM" id="Coils"/>
    </source>
</evidence>